<comment type="similarity">
    <text evidence="5 6">Belongs to the adenylate kinase family.</text>
</comment>
<dbReference type="InterPro" id="IPR000850">
    <property type="entry name" value="Adenylat/UMP-CMP_kin"/>
</dbReference>
<dbReference type="InterPro" id="IPR027417">
    <property type="entry name" value="P-loop_NTPase"/>
</dbReference>
<dbReference type="GO" id="GO:0005524">
    <property type="term" value="F:ATP binding"/>
    <property type="evidence" value="ECO:0007669"/>
    <property type="project" value="UniProtKB-UniRule"/>
</dbReference>
<dbReference type="GO" id="GO:0004017">
    <property type="term" value="F:AMP kinase activity"/>
    <property type="evidence" value="ECO:0007669"/>
    <property type="project" value="UniProtKB-UniRule"/>
</dbReference>
<sequence length="214" mass="23499">MNIILLGPPGAGKGTQAKRLEDAYGLVQLSTGDMLRAEVASGSVLGRQAKEIMDAGQFMPDDLMVGMIESRIGQPDCDKGFILDGFPRTEAQARALDVMLARKGLTLNHVVELTVDEAALIERITGRFSCSRCGAGYHDRFQLPRVDGVCDFCGGTEFKRRADDNEETVRARLEIYHAQTAPILPYYRERGVLDAVDGMADIDEVTRQIKAVLH</sequence>
<feature type="binding site" evidence="5">
    <location>
        <position position="150"/>
    </location>
    <ligand>
        <name>Zn(2+)</name>
        <dbReference type="ChEBI" id="CHEBI:29105"/>
        <note>structural</note>
    </ligand>
</feature>
<evidence type="ECO:0000256" key="7">
    <source>
        <dbReference type="RuleBase" id="RU003331"/>
    </source>
</evidence>
<dbReference type="NCBIfam" id="NF011100">
    <property type="entry name" value="PRK14527.1"/>
    <property type="match status" value="1"/>
</dbReference>
<comment type="subcellular location">
    <subcellularLocation>
        <location evidence="5 7">Cytoplasm</location>
    </subcellularLocation>
</comment>
<comment type="catalytic activity">
    <reaction evidence="5 7">
        <text>AMP + ATP = 2 ADP</text>
        <dbReference type="Rhea" id="RHEA:12973"/>
        <dbReference type="ChEBI" id="CHEBI:30616"/>
        <dbReference type="ChEBI" id="CHEBI:456215"/>
        <dbReference type="ChEBI" id="CHEBI:456216"/>
        <dbReference type="EC" id="2.7.4.3"/>
    </reaction>
</comment>
<reference evidence="9 10" key="1">
    <citation type="submission" date="2020-08" db="EMBL/GenBank/DDBJ databases">
        <title>Genomic Encyclopedia of Type Strains, Phase III (KMG-III): the genomes of soil and plant-associated and newly described type strains.</title>
        <authorList>
            <person name="Whitman W."/>
        </authorList>
    </citation>
    <scope>NUCLEOTIDE SEQUENCE [LARGE SCALE GENOMIC DNA]</scope>
    <source>
        <strain evidence="9 10">CECT 8803</strain>
    </source>
</reference>
<dbReference type="NCBIfam" id="NF001380">
    <property type="entry name" value="PRK00279.1-2"/>
    <property type="match status" value="1"/>
</dbReference>
<protein>
    <recommendedName>
        <fullName evidence="5 7">Adenylate kinase</fullName>
        <shortName evidence="5">AK</shortName>
        <ecNumber evidence="5 7">2.7.4.3</ecNumber>
    </recommendedName>
    <alternativeName>
        <fullName evidence="5">ATP-AMP transphosphorylase</fullName>
    </alternativeName>
    <alternativeName>
        <fullName evidence="5">ATP:AMP phosphotransferase</fullName>
    </alternativeName>
    <alternativeName>
        <fullName evidence="5">Adenylate monophosphate kinase</fullName>
    </alternativeName>
</protein>
<feature type="binding site" evidence="5">
    <location>
        <position position="172"/>
    </location>
    <ligand>
        <name>AMP</name>
        <dbReference type="ChEBI" id="CHEBI:456215"/>
    </ligand>
</feature>
<feature type="binding site" evidence="5">
    <location>
        <begin position="10"/>
        <end position="15"/>
    </location>
    <ligand>
        <name>ATP</name>
        <dbReference type="ChEBI" id="CHEBI:30616"/>
    </ligand>
</feature>
<evidence type="ECO:0000256" key="2">
    <source>
        <dbReference type="ARBA" id="ARBA00022727"/>
    </source>
</evidence>
<dbReference type="Gene3D" id="3.40.50.300">
    <property type="entry name" value="P-loop containing nucleotide triphosphate hydrolases"/>
    <property type="match status" value="1"/>
</dbReference>
<feature type="domain" description="Adenylate kinase active site lid" evidence="8">
    <location>
        <begin position="127"/>
        <end position="163"/>
    </location>
</feature>
<feature type="binding site" evidence="5">
    <location>
        <position position="200"/>
    </location>
    <ligand>
        <name>ATP</name>
        <dbReference type="ChEBI" id="CHEBI:30616"/>
    </ligand>
</feature>
<comment type="caution">
    <text evidence="9">The sequence shown here is derived from an EMBL/GenBank/DDBJ whole genome shotgun (WGS) entry which is preliminary data.</text>
</comment>
<feature type="binding site" evidence="5">
    <location>
        <position position="161"/>
    </location>
    <ligand>
        <name>AMP</name>
        <dbReference type="ChEBI" id="CHEBI:456215"/>
    </ligand>
</feature>
<feature type="binding site" evidence="5">
    <location>
        <position position="92"/>
    </location>
    <ligand>
        <name>AMP</name>
        <dbReference type="ChEBI" id="CHEBI:456215"/>
    </ligand>
</feature>
<dbReference type="GO" id="GO:0044209">
    <property type="term" value="P:AMP salvage"/>
    <property type="evidence" value="ECO:0007669"/>
    <property type="project" value="UniProtKB-UniRule"/>
</dbReference>
<keyword evidence="5 7" id="KW-0067">ATP-binding</keyword>
<comment type="pathway">
    <text evidence="5">Purine metabolism; AMP biosynthesis via salvage pathway; AMP from ADP: step 1/1.</text>
</comment>
<feature type="binding site" evidence="5">
    <location>
        <position position="127"/>
    </location>
    <ligand>
        <name>ATP</name>
        <dbReference type="ChEBI" id="CHEBI:30616"/>
    </ligand>
</feature>
<name>A0A839SUI9_9PROT</name>
<evidence type="ECO:0000256" key="3">
    <source>
        <dbReference type="ARBA" id="ARBA00022741"/>
    </source>
</evidence>
<dbReference type="GO" id="GO:0005737">
    <property type="term" value="C:cytoplasm"/>
    <property type="evidence" value="ECO:0007669"/>
    <property type="project" value="UniProtKB-SubCell"/>
</dbReference>
<organism evidence="9 10">
    <name type="scientific">Limibacillus halophilus</name>
    <dbReference type="NCBI Taxonomy" id="1579333"/>
    <lineage>
        <taxon>Bacteria</taxon>
        <taxon>Pseudomonadati</taxon>
        <taxon>Pseudomonadota</taxon>
        <taxon>Alphaproteobacteria</taxon>
        <taxon>Rhodospirillales</taxon>
        <taxon>Rhodovibrionaceae</taxon>
        <taxon>Limibacillus</taxon>
    </lineage>
</organism>
<dbReference type="EMBL" id="JACHXA010000005">
    <property type="protein sequence ID" value="MBB3065679.1"/>
    <property type="molecule type" value="Genomic_DNA"/>
</dbReference>
<dbReference type="InterPro" id="IPR033690">
    <property type="entry name" value="Adenylat_kinase_CS"/>
</dbReference>
<dbReference type="InterPro" id="IPR006259">
    <property type="entry name" value="Adenyl_kin_sub"/>
</dbReference>
<dbReference type="SUPFAM" id="SSF57774">
    <property type="entry name" value="Microbial and mitochondrial ADK, insert 'zinc finger' domain"/>
    <property type="match status" value="1"/>
</dbReference>
<keyword evidence="4 5" id="KW-0418">Kinase</keyword>
<dbReference type="NCBIfam" id="TIGR01351">
    <property type="entry name" value="adk"/>
    <property type="match status" value="1"/>
</dbReference>
<dbReference type="Pfam" id="PF05191">
    <property type="entry name" value="ADK_lid"/>
    <property type="match status" value="1"/>
</dbReference>
<keyword evidence="5" id="KW-0479">Metal-binding</keyword>
<dbReference type="InterPro" id="IPR007862">
    <property type="entry name" value="Adenylate_kinase_lid-dom"/>
</dbReference>
<evidence type="ECO:0000256" key="1">
    <source>
        <dbReference type="ARBA" id="ARBA00022679"/>
    </source>
</evidence>
<keyword evidence="10" id="KW-1185">Reference proteome</keyword>
<dbReference type="CDD" id="cd01428">
    <property type="entry name" value="ADK"/>
    <property type="match status" value="1"/>
</dbReference>
<comment type="domain">
    <text evidence="5">Consists of three domains, a large central CORE domain and two small peripheral domains, NMPbind and LID, which undergo movements during catalysis. The LID domain closes over the site of phosphoryl transfer upon ATP binding. Assembling and dissambling the active center during each catalytic cycle provides an effective means to prevent ATP hydrolysis. Some bacteria have evolved a zinc-coordinating structure that stabilizes the LID domain.</text>
</comment>
<keyword evidence="2 5" id="KW-0545">Nucleotide biosynthesis</keyword>
<dbReference type="Pfam" id="PF00406">
    <property type="entry name" value="ADK"/>
    <property type="match status" value="1"/>
</dbReference>
<evidence type="ECO:0000256" key="6">
    <source>
        <dbReference type="RuleBase" id="RU003330"/>
    </source>
</evidence>
<dbReference type="SUPFAM" id="SSF52540">
    <property type="entry name" value="P-loop containing nucleoside triphosphate hydrolases"/>
    <property type="match status" value="1"/>
</dbReference>
<evidence type="ECO:0000313" key="10">
    <source>
        <dbReference type="Proteomes" id="UP000581135"/>
    </source>
</evidence>
<comment type="function">
    <text evidence="5">Catalyzes the reversible transfer of the terminal phosphate group between ATP and AMP. Plays an important role in cellular energy homeostasis and in adenine nucleotide metabolism.</text>
</comment>
<evidence type="ECO:0000256" key="4">
    <source>
        <dbReference type="ARBA" id="ARBA00022777"/>
    </source>
</evidence>
<feature type="binding site" evidence="5">
    <location>
        <position position="36"/>
    </location>
    <ligand>
        <name>AMP</name>
        <dbReference type="ChEBI" id="CHEBI:456215"/>
    </ligand>
</feature>
<dbReference type="NCBIfam" id="NF001381">
    <property type="entry name" value="PRK00279.1-3"/>
    <property type="match status" value="1"/>
</dbReference>
<dbReference type="EC" id="2.7.4.3" evidence="5 7"/>
<keyword evidence="3 5" id="KW-0547">Nucleotide-binding</keyword>
<dbReference type="UniPathway" id="UPA00588">
    <property type="reaction ID" value="UER00649"/>
</dbReference>
<dbReference type="PANTHER" id="PTHR23359">
    <property type="entry name" value="NUCLEOTIDE KINASE"/>
    <property type="match status" value="1"/>
</dbReference>
<feature type="binding site" evidence="5">
    <location>
        <position position="133"/>
    </location>
    <ligand>
        <name>Zn(2+)</name>
        <dbReference type="ChEBI" id="CHEBI:29105"/>
        <note>structural</note>
    </ligand>
</feature>
<dbReference type="GO" id="GO:0008270">
    <property type="term" value="F:zinc ion binding"/>
    <property type="evidence" value="ECO:0007669"/>
    <property type="project" value="UniProtKB-UniRule"/>
</dbReference>
<keyword evidence="5" id="KW-0862">Zinc</keyword>
<feature type="region of interest" description="NMP" evidence="5">
    <location>
        <begin position="30"/>
        <end position="59"/>
    </location>
</feature>
<evidence type="ECO:0000256" key="5">
    <source>
        <dbReference type="HAMAP-Rule" id="MF_00235"/>
    </source>
</evidence>
<keyword evidence="5" id="KW-0963">Cytoplasm</keyword>
<comment type="subunit">
    <text evidence="5 7">Monomer.</text>
</comment>
<gene>
    <name evidence="5" type="primary">adk</name>
    <name evidence="9" type="ORF">FHR98_001975</name>
</gene>
<dbReference type="AlphaFoldDB" id="A0A839SUI9"/>
<feature type="binding site" evidence="5">
    <location>
        <begin position="85"/>
        <end position="88"/>
    </location>
    <ligand>
        <name>AMP</name>
        <dbReference type="ChEBI" id="CHEBI:456215"/>
    </ligand>
</feature>
<keyword evidence="1 5" id="KW-0808">Transferase</keyword>
<accession>A0A839SUI9</accession>
<feature type="binding site" evidence="5">
    <location>
        <position position="153"/>
    </location>
    <ligand>
        <name>Zn(2+)</name>
        <dbReference type="ChEBI" id="CHEBI:29105"/>
        <note>structural</note>
    </ligand>
</feature>
<dbReference type="PROSITE" id="PS00113">
    <property type="entry name" value="ADENYLATE_KINASE"/>
    <property type="match status" value="1"/>
</dbReference>
<comment type="caution">
    <text evidence="5">Lacks conserved residue(s) required for the propagation of feature annotation.</text>
</comment>
<evidence type="ECO:0000313" key="9">
    <source>
        <dbReference type="EMBL" id="MBB3065679.1"/>
    </source>
</evidence>
<dbReference type="NCBIfam" id="NF011105">
    <property type="entry name" value="PRK14532.1"/>
    <property type="match status" value="1"/>
</dbReference>
<feature type="binding site" evidence="5">
    <location>
        <position position="31"/>
    </location>
    <ligand>
        <name>AMP</name>
        <dbReference type="ChEBI" id="CHEBI:456215"/>
    </ligand>
</feature>
<dbReference type="HAMAP" id="MF_00235">
    <property type="entry name" value="Adenylate_kinase_Adk"/>
    <property type="match status" value="1"/>
</dbReference>
<dbReference type="PRINTS" id="PR00094">
    <property type="entry name" value="ADENYLTKNASE"/>
</dbReference>
<dbReference type="FunFam" id="3.40.50.300:FF:000106">
    <property type="entry name" value="Adenylate kinase mitochondrial"/>
    <property type="match status" value="1"/>
</dbReference>
<dbReference type="Proteomes" id="UP000581135">
    <property type="component" value="Unassembled WGS sequence"/>
</dbReference>
<proteinExistence type="inferred from homology"/>
<dbReference type="RefSeq" id="WP_183416512.1">
    <property type="nucleotide sequence ID" value="NZ_JACHXA010000005.1"/>
</dbReference>
<feature type="binding site" evidence="5">
    <location>
        <begin position="57"/>
        <end position="59"/>
    </location>
    <ligand>
        <name>AMP</name>
        <dbReference type="ChEBI" id="CHEBI:456215"/>
    </ligand>
</feature>
<dbReference type="InterPro" id="IPR036193">
    <property type="entry name" value="ADK_active_lid_dom_sf"/>
</dbReference>
<feature type="binding site" evidence="5">
    <location>
        <position position="130"/>
    </location>
    <ligand>
        <name>Zn(2+)</name>
        <dbReference type="ChEBI" id="CHEBI:29105"/>
        <note>structural</note>
    </ligand>
</feature>
<evidence type="ECO:0000259" key="8">
    <source>
        <dbReference type="Pfam" id="PF05191"/>
    </source>
</evidence>